<comment type="caution">
    <text evidence="7">The sequence shown here is derived from an EMBL/GenBank/DDBJ whole genome shotgun (WGS) entry which is preliminary data.</text>
</comment>
<evidence type="ECO:0000256" key="5">
    <source>
        <dbReference type="SAM" id="MobiDB-lite"/>
    </source>
</evidence>
<evidence type="ECO:0000313" key="8">
    <source>
        <dbReference type="Proteomes" id="UP001189429"/>
    </source>
</evidence>
<organism evidence="7 8">
    <name type="scientific">Prorocentrum cordatum</name>
    <dbReference type="NCBI Taxonomy" id="2364126"/>
    <lineage>
        <taxon>Eukaryota</taxon>
        <taxon>Sar</taxon>
        <taxon>Alveolata</taxon>
        <taxon>Dinophyceae</taxon>
        <taxon>Prorocentrales</taxon>
        <taxon>Prorocentraceae</taxon>
        <taxon>Prorocentrum</taxon>
    </lineage>
</organism>
<accession>A0ABN9TUE0</accession>
<evidence type="ECO:0000259" key="6">
    <source>
        <dbReference type="Pfam" id="PF00884"/>
    </source>
</evidence>
<keyword evidence="3" id="KW-0378">Hydrolase</keyword>
<dbReference type="PANTHER" id="PTHR42693">
    <property type="entry name" value="ARYLSULFATASE FAMILY MEMBER"/>
    <property type="match status" value="1"/>
</dbReference>
<dbReference type="CDD" id="cd16022">
    <property type="entry name" value="sulfatase_like"/>
    <property type="match status" value="1"/>
</dbReference>
<feature type="non-terminal residue" evidence="7">
    <location>
        <position position="1"/>
    </location>
</feature>
<keyword evidence="4" id="KW-0106">Calcium</keyword>
<dbReference type="Proteomes" id="UP001189429">
    <property type="component" value="Unassembled WGS sequence"/>
</dbReference>
<gene>
    <name evidence="7" type="ORF">PCOR1329_LOCUS42272</name>
</gene>
<evidence type="ECO:0000256" key="4">
    <source>
        <dbReference type="ARBA" id="ARBA00022837"/>
    </source>
</evidence>
<reference evidence="7" key="1">
    <citation type="submission" date="2023-10" db="EMBL/GenBank/DDBJ databases">
        <authorList>
            <person name="Chen Y."/>
            <person name="Shah S."/>
            <person name="Dougan E. K."/>
            <person name="Thang M."/>
            <person name="Chan C."/>
        </authorList>
    </citation>
    <scope>NUCLEOTIDE SEQUENCE [LARGE SCALE GENOMIC DNA]</scope>
</reference>
<feature type="domain" description="Sulfatase N-terminal" evidence="6">
    <location>
        <begin position="4"/>
        <end position="407"/>
    </location>
</feature>
<proteinExistence type="inferred from homology"/>
<keyword evidence="2" id="KW-0479">Metal-binding</keyword>
<dbReference type="SUPFAM" id="SSF53649">
    <property type="entry name" value="Alkaline phosphatase-like"/>
    <property type="match status" value="1"/>
</dbReference>
<keyword evidence="8" id="KW-1185">Reference proteome</keyword>
<protein>
    <recommendedName>
        <fullName evidence="6">Sulfatase N-terminal domain-containing protein</fullName>
    </recommendedName>
</protein>
<feature type="region of interest" description="Disordered" evidence="5">
    <location>
        <begin position="543"/>
        <end position="570"/>
    </location>
</feature>
<name>A0ABN9TUE0_9DINO</name>
<dbReference type="InterPro" id="IPR000917">
    <property type="entry name" value="Sulfatase_N"/>
</dbReference>
<dbReference type="PROSITE" id="PS00523">
    <property type="entry name" value="SULFATASE_1"/>
    <property type="match status" value="1"/>
</dbReference>
<dbReference type="InterPro" id="IPR017850">
    <property type="entry name" value="Alkaline_phosphatase_core_sf"/>
</dbReference>
<dbReference type="Gene3D" id="3.40.720.10">
    <property type="entry name" value="Alkaline Phosphatase, subunit A"/>
    <property type="match status" value="1"/>
</dbReference>
<dbReference type="Pfam" id="PF00884">
    <property type="entry name" value="Sulfatase"/>
    <property type="match status" value="1"/>
</dbReference>
<evidence type="ECO:0000313" key="7">
    <source>
        <dbReference type="EMBL" id="CAK0849632.1"/>
    </source>
</evidence>
<dbReference type="InterPro" id="IPR050738">
    <property type="entry name" value="Sulfatase"/>
</dbReference>
<evidence type="ECO:0000256" key="1">
    <source>
        <dbReference type="ARBA" id="ARBA00008779"/>
    </source>
</evidence>
<dbReference type="EMBL" id="CAUYUJ010015076">
    <property type="protein sequence ID" value="CAK0849632.1"/>
    <property type="molecule type" value="Genomic_DNA"/>
</dbReference>
<dbReference type="PANTHER" id="PTHR42693:SF33">
    <property type="entry name" value="ARYLSULFATASE"/>
    <property type="match status" value="1"/>
</dbReference>
<evidence type="ECO:0000256" key="2">
    <source>
        <dbReference type="ARBA" id="ARBA00022723"/>
    </source>
</evidence>
<dbReference type="InterPro" id="IPR024607">
    <property type="entry name" value="Sulfatase_CS"/>
</dbReference>
<evidence type="ECO:0000256" key="3">
    <source>
        <dbReference type="ARBA" id="ARBA00022801"/>
    </source>
</evidence>
<sequence length="570" mass="63111">APRPNIVLVLCDQLRWDAVGYAAPGSRAARTPALDRLAAEGLSVQYAWSSTPTCTPARAALLTGLSPWRHGMLGYGSVAARYEAELPRALAAAGYLTAAIGKNHFGWDPEADRGVSHGFHTTSLYDGLGAWDAASPHSWKGEWDDYDRWFARQKPGSDPQATLDDVDGDGWNTWQARRYIYDEALHPTAWVGQQAVRFIQEQPVSPSAGRPFFLKVSFHRPHSPYDPPQRLLDAVRAEELRPVRLCPGAEASRIAPAGGEDWCLQFRGAPGDPPGCGPSSPDAWCGMMPENETTLSRRAYAANGPVDFVDEWVGHILTALEERRLLERTWILFTSDHGDGQGDMFHWRKGYPYEFSAHVPMVLRWPQEWASRQPPESLRVARGSVVAPPLVAELRDVFHTLADAAGISRNSSLMPPQLFHETDGRSLLCLLRDPTGSRHCDYPPNPGRWRRWIDMEHSTVYNVSNHWSALTDGMSKYVYIAGTGDEQLFNLSEDPYEGVDLSKSAHHQAELALWRGRLASQFEAENRGGAWVKGGALVRRAQGTTYSPNYPGQHSSSGEAARTADQTVLV</sequence>
<comment type="similarity">
    <text evidence="1">Belongs to the sulfatase family.</text>
</comment>